<accession>A0A6M0RJ65</accession>
<dbReference type="Proteomes" id="UP000481033">
    <property type="component" value="Unassembled WGS sequence"/>
</dbReference>
<dbReference type="EMBL" id="QXHD01000004">
    <property type="protein sequence ID" value="NEZ56254.1"/>
    <property type="molecule type" value="Genomic_DNA"/>
</dbReference>
<comment type="caution">
    <text evidence="1">The sequence shown here is derived from an EMBL/GenBank/DDBJ whole genome shotgun (WGS) entry which is preliminary data.</text>
</comment>
<sequence length="297" mass="34288">MESHFKQLILVLQGQAPGEAERAFSDLVETMMRSRKIGRPPRGQPLTGIYKEICDRIHQQLTQALQDCLDQSLLDTDPNWGYQLRAQATKDALTDPLLKGLALEAQGQPNPSPLRQHALLQLVEAIRASGRLAHPHRAKFSPSFYDLLYEEAVNRTLVYVCQKIDTYDPERGQAQKFMNWVNFRLDRMVIECRRQFSDRNTQELPNLNDLERLSQPEPTSTLAKDVQDYIATDRDDVFKSTHIRKRPDASFQAIALARFADQSWEEISTQFDIKIPTLSSFFQRCCDKFSDQFRELL</sequence>
<dbReference type="RefSeq" id="WP_163698240.1">
    <property type="nucleotide sequence ID" value="NZ_QXHD01000004.1"/>
</dbReference>
<keyword evidence="2" id="KW-1185">Reference proteome</keyword>
<reference evidence="1 2" key="1">
    <citation type="journal article" date="2020" name="Microb. Ecol.">
        <title>Ecogenomics of the Marine Benthic Filamentous Cyanobacterium Adonisia.</title>
        <authorList>
            <person name="Walter J.M."/>
            <person name="Coutinho F.H."/>
            <person name="Leomil L."/>
            <person name="Hargreaves P.I."/>
            <person name="Campeao M.E."/>
            <person name="Vieira V.V."/>
            <person name="Silva B.S."/>
            <person name="Fistarol G.O."/>
            <person name="Salomon P.S."/>
            <person name="Sawabe T."/>
            <person name="Mino S."/>
            <person name="Hosokawa M."/>
            <person name="Miyashita H."/>
            <person name="Maruyama F."/>
            <person name="van Verk M.C."/>
            <person name="Dutilh B.E."/>
            <person name="Thompson C.C."/>
            <person name="Thompson F.L."/>
        </authorList>
    </citation>
    <scope>NUCLEOTIDE SEQUENCE [LARGE SCALE GENOMIC DNA]</scope>
    <source>
        <strain evidence="1 2">CCMR0081</strain>
    </source>
</reference>
<evidence type="ECO:0008006" key="3">
    <source>
        <dbReference type="Google" id="ProtNLM"/>
    </source>
</evidence>
<gene>
    <name evidence="1" type="ORF">DXZ20_11350</name>
</gene>
<name>A0A6M0RJ65_9CYAN</name>
<evidence type="ECO:0000313" key="1">
    <source>
        <dbReference type="EMBL" id="NEZ56254.1"/>
    </source>
</evidence>
<protein>
    <recommendedName>
        <fullName evidence="3">Sigma-70 family RNA polymerase sigma factor</fullName>
    </recommendedName>
</protein>
<organism evidence="1 2">
    <name type="scientific">Adonisia turfae CCMR0081</name>
    <dbReference type="NCBI Taxonomy" id="2292702"/>
    <lineage>
        <taxon>Bacteria</taxon>
        <taxon>Bacillati</taxon>
        <taxon>Cyanobacteriota</taxon>
        <taxon>Adonisia</taxon>
        <taxon>Adonisia turfae</taxon>
    </lineage>
</organism>
<evidence type="ECO:0000313" key="2">
    <source>
        <dbReference type="Proteomes" id="UP000481033"/>
    </source>
</evidence>
<proteinExistence type="predicted"/>
<dbReference type="AlphaFoldDB" id="A0A6M0RJ65"/>